<evidence type="ECO:0000256" key="5">
    <source>
        <dbReference type="ARBA" id="ARBA00022703"/>
    </source>
</evidence>
<comment type="subunit">
    <text evidence="3">Constitutively interacts with CASP4; required for the localization of procaspase 4 to the ER.</text>
</comment>
<keyword evidence="4" id="KW-0812">Transmembrane</keyword>
<proteinExistence type="inferred from homology"/>
<comment type="similarity">
    <text evidence="2">Belongs to the TMEM214 family.</text>
</comment>
<dbReference type="ExpressionAtlas" id="A0A2K1X714">
    <property type="expression patterns" value="differential"/>
</dbReference>
<protein>
    <submittedName>
        <fullName evidence="11">Uncharacterized protein</fullName>
    </submittedName>
</protein>
<evidence type="ECO:0000313" key="11">
    <source>
        <dbReference type="EMBL" id="PNS96567.2"/>
    </source>
</evidence>
<evidence type="ECO:0000256" key="3">
    <source>
        <dbReference type="ARBA" id="ARBA00011720"/>
    </source>
</evidence>
<organism evidence="11 12">
    <name type="scientific">Populus trichocarpa</name>
    <name type="common">Western balsam poplar</name>
    <name type="synonym">Populus balsamifera subsp. trichocarpa</name>
    <dbReference type="NCBI Taxonomy" id="3694"/>
    <lineage>
        <taxon>Eukaryota</taxon>
        <taxon>Viridiplantae</taxon>
        <taxon>Streptophyta</taxon>
        <taxon>Embryophyta</taxon>
        <taxon>Tracheophyta</taxon>
        <taxon>Spermatophyta</taxon>
        <taxon>Magnoliopsida</taxon>
        <taxon>eudicotyledons</taxon>
        <taxon>Gunneridae</taxon>
        <taxon>Pentapetalae</taxon>
        <taxon>rosids</taxon>
        <taxon>fabids</taxon>
        <taxon>Malpighiales</taxon>
        <taxon>Salicaceae</taxon>
        <taxon>Saliceae</taxon>
        <taxon>Populus</taxon>
    </lineage>
</organism>
<dbReference type="AlphaFoldDB" id="A0A2K1X714"/>
<sequence>MRRTAINDCVVVSGSLAKSRSKLYLTLDQQRFGPVLDLLRRNCLEEDRTSEVYDLWKTVKDHLLLPLTIQLSEKTVVTLPPCFMRLPPDLKLKILELLPALMWLEWHALARGCRVCVRTTIYGNGGFRRSLDGRLKQKFW</sequence>
<evidence type="ECO:0000256" key="4">
    <source>
        <dbReference type="ARBA" id="ARBA00022692"/>
    </source>
</evidence>
<keyword evidence="5" id="KW-0053">Apoptosis</keyword>
<evidence type="ECO:0000256" key="1">
    <source>
        <dbReference type="ARBA" id="ARBA00004477"/>
    </source>
</evidence>
<evidence type="ECO:0000256" key="7">
    <source>
        <dbReference type="ARBA" id="ARBA00022989"/>
    </source>
</evidence>
<dbReference type="InParanoid" id="A0A2K1X714"/>
<dbReference type="PANTHER" id="PTHR13448">
    <property type="entry name" value="TRANSMEMBRANE PROTEIN 214"/>
    <property type="match status" value="1"/>
</dbReference>
<accession>A0A2K1X714</accession>
<dbReference type="Proteomes" id="UP000006729">
    <property type="component" value="Chromosome 17"/>
</dbReference>
<dbReference type="GO" id="GO:0005783">
    <property type="term" value="C:endoplasmic reticulum"/>
    <property type="evidence" value="ECO:0000318"/>
    <property type="project" value="GO_Central"/>
</dbReference>
<dbReference type="InterPro" id="IPR019308">
    <property type="entry name" value="TMEM214"/>
</dbReference>
<dbReference type="GO" id="GO:0005794">
    <property type="term" value="C:Golgi apparatus"/>
    <property type="evidence" value="ECO:0000318"/>
    <property type="project" value="GO_Central"/>
</dbReference>
<comment type="function">
    <text evidence="10">Critical mediator, in cooperation with CASP4, of endoplasmic reticulum-stress induced apoptosis. Required or the activation of CASP4 following endoplasmic reticulum stress.</text>
</comment>
<comment type="caution">
    <text evidence="11">The sequence shown here is derived from an EMBL/GenBank/DDBJ whole genome shotgun (WGS) entry which is preliminary data.</text>
</comment>
<evidence type="ECO:0000256" key="10">
    <source>
        <dbReference type="ARBA" id="ARBA00024938"/>
    </source>
</evidence>
<evidence type="ECO:0000256" key="8">
    <source>
        <dbReference type="ARBA" id="ARBA00023136"/>
    </source>
</evidence>
<keyword evidence="8" id="KW-0472">Membrane</keyword>
<evidence type="ECO:0000256" key="9">
    <source>
        <dbReference type="ARBA" id="ARBA00023180"/>
    </source>
</evidence>
<dbReference type="PANTHER" id="PTHR13448:SF0">
    <property type="entry name" value="TRANSMEMBRANE PROTEIN 214"/>
    <property type="match status" value="1"/>
</dbReference>
<name>A0A2K1X714_POPTR</name>
<dbReference type="GO" id="GO:0005789">
    <property type="term" value="C:endoplasmic reticulum membrane"/>
    <property type="evidence" value="ECO:0007669"/>
    <property type="project" value="UniProtKB-SubCell"/>
</dbReference>
<comment type="subcellular location">
    <subcellularLocation>
        <location evidence="1">Endoplasmic reticulum membrane</location>
        <topology evidence="1">Multi-pass membrane protein</topology>
    </subcellularLocation>
</comment>
<gene>
    <name evidence="11" type="ORF">POPTR_017G134500v4</name>
</gene>
<keyword evidence="12" id="KW-1185">Reference proteome</keyword>
<evidence type="ECO:0000256" key="2">
    <source>
        <dbReference type="ARBA" id="ARBA00007984"/>
    </source>
</evidence>
<reference evidence="11 12" key="1">
    <citation type="journal article" date="2006" name="Science">
        <title>The genome of black cottonwood, Populus trichocarpa (Torr. &amp; Gray).</title>
        <authorList>
            <person name="Tuskan G.A."/>
            <person name="Difazio S."/>
            <person name="Jansson S."/>
            <person name="Bohlmann J."/>
            <person name="Grigoriev I."/>
            <person name="Hellsten U."/>
            <person name="Putnam N."/>
            <person name="Ralph S."/>
            <person name="Rombauts S."/>
            <person name="Salamov A."/>
            <person name="Schein J."/>
            <person name="Sterck L."/>
            <person name="Aerts A."/>
            <person name="Bhalerao R.R."/>
            <person name="Bhalerao R.P."/>
            <person name="Blaudez D."/>
            <person name="Boerjan W."/>
            <person name="Brun A."/>
            <person name="Brunner A."/>
            <person name="Busov V."/>
            <person name="Campbell M."/>
            <person name="Carlson J."/>
            <person name="Chalot M."/>
            <person name="Chapman J."/>
            <person name="Chen G.L."/>
            <person name="Cooper D."/>
            <person name="Coutinho P.M."/>
            <person name="Couturier J."/>
            <person name="Covert S."/>
            <person name="Cronk Q."/>
            <person name="Cunningham R."/>
            <person name="Davis J."/>
            <person name="Degroeve S."/>
            <person name="Dejardin A."/>
            <person name="Depamphilis C."/>
            <person name="Detter J."/>
            <person name="Dirks B."/>
            <person name="Dubchak I."/>
            <person name="Duplessis S."/>
            <person name="Ehlting J."/>
            <person name="Ellis B."/>
            <person name="Gendler K."/>
            <person name="Goodstein D."/>
            <person name="Gribskov M."/>
            <person name="Grimwood J."/>
            <person name="Groover A."/>
            <person name="Gunter L."/>
            <person name="Hamberger B."/>
            <person name="Heinze B."/>
            <person name="Helariutta Y."/>
            <person name="Henrissat B."/>
            <person name="Holligan D."/>
            <person name="Holt R."/>
            <person name="Huang W."/>
            <person name="Islam-Faridi N."/>
            <person name="Jones S."/>
            <person name="Jones-Rhoades M."/>
            <person name="Jorgensen R."/>
            <person name="Joshi C."/>
            <person name="Kangasjarvi J."/>
            <person name="Karlsson J."/>
            <person name="Kelleher C."/>
            <person name="Kirkpatrick R."/>
            <person name="Kirst M."/>
            <person name="Kohler A."/>
            <person name="Kalluri U."/>
            <person name="Larimer F."/>
            <person name="Leebens-Mack J."/>
            <person name="Leple J.C."/>
            <person name="Locascio P."/>
            <person name="Lou Y."/>
            <person name="Lucas S."/>
            <person name="Martin F."/>
            <person name="Montanini B."/>
            <person name="Napoli C."/>
            <person name="Nelson D.R."/>
            <person name="Nelson C."/>
            <person name="Nieminen K."/>
            <person name="Nilsson O."/>
            <person name="Pereda V."/>
            <person name="Peter G."/>
            <person name="Philippe R."/>
            <person name="Pilate G."/>
            <person name="Poliakov A."/>
            <person name="Razumovskaya J."/>
            <person name="Richardson P."/>
            <person name="Rinaldi C."/>
            <person name="Ritland K."/>
            <person name="Rouze P."/>
            <person name="Ryaboy D."/>
            <person name="Schmutz J."/>
            <person name="Schrader J."/>
            <person name="Segerman B."/>
            <person name="Shin H."/>
            <person name="Siddiqui A."/>
            <person name="Sterky F."/>
            <person name="Terry A."/>
            <person name="Tsai C.J."/>
            <person name="Uberbacher E."/>
            <person name="Unneberg P."/>
            <person name="Vahala J."/>
            <person name="Wall K."/>
            <person name="Wessler S."/>
            <person name="Yang G."/>
            <person name="Yin T."/>
            <person name="Douglas C."/>
            <person name="Marra M."/>
            <person name="Sandberg G."/>
            <person name="Van de Peer Y."/>
            <person name="Rokhsar D."/>
        </authorList>
    </citation>
    <scope>NUCLEOTIDE SEQUENCE [LARGE SCALE GENOMIC DNA]</scope>
    <source>
        <strain evidence="12">cv. Nisqually</strain>
    </source>
</reference>
<evidence type="ECO:0000313" key="12">
    <source>
        <dbReference type="Proteomes" id="UP000006729"/>
    </source>
</evidence>
<keyword evidence="9" id="KW-0325">Glycoprotein</keyword>
<keyword evidence="6" id="KW-0256">Endoplasmic reticulum</keyword>
<dbReference type="Pfam" id="PF10151">
    <property type="entry name" value="TMEM214"/>
    <property type="match status" value="1"/>
</dbReference>
<evidence type="ECO:0000256" key="6">
    <source>
        <dbReference type="ARBA" id="ARBA00022824"/>
    </source>
</evidence>
<dbReference type="EMBL" id="CM009306">
    <property type="protein sequence ID" value="PNS96567.2"/>
    <property type="molecule type" value="Genomic_DNA"/>
</dbReference>
<keyword evidence="7" id="KW-1133">Transmembrane helix</keyword>